<name>A0A8J4G7K5_9CHLO</name>
<protein>
    <submittedName>
        <fullName evidence="2">Uncharacterized protein</fullName>
    </submittedName>
</protein>
<feature type="compositionally biased region" description="Gly residues" evidence="1">
    <location>
        <begin position="111"/>
        <end position="122"/>
    </location>
</feature>
<dbReference type="EMBL" id="BNCQ01000009">
    <property type="protein sequence ID" value="GIM01559.1"/>
    <property type="molecule type" value="Genomic_DNA"/>
</dbReference>
<evidence type="ECO:0000313" key="3">
    <source>
        <dbReference type="Proteomes" id="UP000722791"/>
    </source>
</evidence>
<sequence>MVATAVAGVVSAATNGGGATTAIRTDHRQAATSAVAVRMTTGGRRLRRRIDAGLFGVGDDEGVPPPGVVDYGGAAAAEAAGPSGAGWDDGAFDMDADGKGTAPFTHDDGDGGNARGDGGSGG</sequence>
<feature type="non-terminal residue" evidence="2">
    <location>
        <position position="122"/>
    </location>
</feature>
<dbReference type="AlphaFoldDB" id="A0A8J4G7K5"/>
<organism evidence="2 3">
    <name type="scientific">Volvox reticuliferus</name>
    <dbReference type="NCBI Taxonomy" id="1737510"/>
    <lineage>
        <taxon>Eukaryota</taxon>
        <taxon>Viridiplantae</taxon>
        <taxon>Chlorophyta</taxon>
        <taxon>core chlorophytes</taxon>
        <taxon>Chlorophyceae</taxon>
        <taxon>CS clade</taxon>
        <taxon>Chlamydomonadales</taxon>
        <taxon>Volvocaceae</taxon>
        <taxon>Volvox</taxon>
    </lineage>
</organism>
<gene>
    <name evidence="2" type="ORF">Vretimale_6350</name>
</gene>
<reference evidence="2" key="1">
    <citation type="journal article" date="2021" name="Proc. Natl. Acad. Sci. U.S.A.">
        <title>Three genomes in the algal genus Volvox reveal the fate of a haploid sex-determining region after a transition to homothallism.</title>
        <authorList>
            <person name="Yamamoto K."/>
            <person name="Hamaji T."/>
            <person name="Kawai-Toyooka H."/>
            <person name="Matsuzaki R."/>
            <person name="Takahashi F."/>
            <person name="Nishimura Y."/>
            <person name="Kawachi M."/>
            <person name="Noguchi H."/>
            <person name="Minakuchi Y."/>
            <person name="Umen J.G."/>
            <person name="Toyoda A."/>
            <person name="Nozaki H."/>
        </authorList>
    </citation>
    <scope>NUCLEOTIDE SEQUENCE</scope>
    <source>
        <strain evidence="2">NIES-3785</strain>
    </source>
</reference>
<dbReference type="Proteomes" id="UP000722791">
    <property type="component" value="Unassembled WGS sequence"/>
</dbReference>
<proteinExistence type="predicted"/>
<evidence type="ECO:0000256" key="1">
    <source>
        <dbReference type="SAM" id="MobiDB-lite"/>
    </source>
</evidence>
<feature type="region of interest" description="Disordered" evidence="1">
    <location>
        <begin position="78"/>
        <end position="122"/>
    </location>
</feature>
<evidence type="ECO:0000313" key="2">
    <source>
        <dbReference type="EMBL" id="GIM01559.1"/>
    </source>
</evidence>
<accession>A0A8J4G7K5</accession>
<comment type="caution">
    <text evidence="2">The sequence shown here is derived from an EMBL/GenBank/DDBJ whole genome shotgun (WGS) entry which is preliminary data.</text>
</comment>